<feature type="domain" description="Terminase large subunit gp17-like C-terminal" evidence="6">
    <location>
        <begin position="314"/>
        <end position="460"/>
    </location>
</feature>
<evidence type="ECO:0000256" key="1">
    <source>
        <dbReference type="ARBA" id="ARBA00022612"/>
    </source>
</evidence>
<gene>
    <name evidence="7" type="primary">62</name>
    <name evidence="7" type="ORF">SEA_SIXAMA_62</name>
</gene>
<keyword evidence="2" id="KW-0547">Nucleotide-binding</keyword>
<dbReference type="GeneID" id="77924230"/>
<protein>
    <submittedName>
        <fullName evidence="7">Terminase</fullName>
    </submittedName>
</protein>
<accession>A0A5Q2F1W0</accession>
<dbReference type="InterPro" id="IPR027417">
    <property type="entry name" value="P-loop_NTPase"/>
</dbReference>
<feature type="region of interest" description="Disordered" evidence="5">
    <location>
        <begin position="535"/>
        <end position="568"/>
    </location>
</feature>
<dbReference type="RefSeq" id="YP_010648771.1">
    <property type="nucleotide sequence ID" value="NC_070762.1"/>
</dbReference>
<dbReference type="KEGG" id="vg:77924230"/>
<dbReference type="EMBL" id="MN484601">
    <property type="protein sequence ID" value="QGF20241.1"/>
    <property type="molecule type" value="Genomic_DNA"/>
</dbReference>
<proteinExistence type="predicted"/>
<sequence>MTDATDQEEPKTRKVWRPSSTIGLRIPTEEDLSLADKVALLPDKERQEVLKDLDMEKLRWDVNFWARPSQLAAINSDKWLTIAVSGRGWGKTWFLAQAIHKKAMEHPGCRIALVGRSTSDVRDILIQGESGILNVINPKERPHYRPTVRRVIWPNGSEAMTFTADIPDQLRGVQFHFAFGDELGSWRVKATGGGMANAWSQLQIATRLGEQPQIYIATTPRRVPMIVDAIRMAEDRPDDVLLVRGSTYANRHLGTIYKDAVTGLYAGTSLGSQELEGELLSDVEGALLNQDLINDMRREDMSDSFWRELPKRIIGVDPTVSATPQDECGIVVFGATGERKLYRRRGYVLEDASLLGAPDVWAKRVVEMSHKYRAPVVAEDNQGGEMVRMVIQAEDPTVPVTLVKSKAGKLARAEPVAHAYQQGRVHHTDWFPELEDQLTTWAPDEGMKSPDRMDALVHAATALLVTPPKDWIGSVSVKAKGTDRHLQLVRDPDANAPGVIQAGRSRDAILERLGPTRFNTKEILEREMSDVEQEQAKKLKAVNRSSRLKLRHSGRRDAYGGPRRRPRL</sequence>
<dbReference type="Proteomes" id="UP000400849">
    <property type="component" value="Segment"/>
</dbReference>
<dbReference type="InterPro" id="IPR035421">
    <property type="entry name" value="Terminase_6C"/>
</dbReference>
<evidence type="ECO:0000256" key="2">
    <source>
        <dbReference type="ARBA" id="ARBA00022741"/>
    </source>
</evidence>
<keyword evidence="8" id="KW-1185">Reference proteome</keyword>
<evidence type="ECO:0000313" key="7">
    <source>
        <dbReference type="EMBL" id="QGF20241.1"/>
    </source>
</evidence>
<evidence type="ECO:0000256" key="4">
    <source>
        <dbReference type="ARBA" id="ARBA00023219"/>
    </source>
</evidence>
<dbReference type="Gene3D" id="3.30.420.240">
    <property type="match status" value="1"/>
</dbReference>
<dbReference type="GO" id="GO:0005524">
    <property type="term" value="F:ATP binding"/>
    <property type="evidence" value="ECO:0007669"/>
    <property type="project" value="UniProtKB-KW"/>
</dbReference>
<dbReference type="Gene3D" id="3.40.50.300">
    <property type="entry name" value="P-loop containing nucleotide triphosphate hydrolases"/>
    <property type="match status" value="1"/>
</dbReference>
<dbReference type="Pfam" id="PF17289">
    <property type="entry name" value="Terminase_6C"/>
    <property type="match status" value="1"/>
</dbReference>
<name>A0A5Q2F1W0_9CAUD</name>
<feature type="compositionally biased region" description="Basic residues" evidence="5">
    <location>
        <begin position="538"/>
        <end position="554"/>
    </location>
</feature>
<reference evidence="7 8" key="1">
    <citation type="submission" date="2019-09" db="EMBL/GenBank/DDBJ databases">
        <authorList>
            <person name="Christie C.A."/>
            <person name="Diallo A.S."/>
            <person name="Dixon Z."/>
            <person name="McIntosh P.M."/>
            <person name="Murthy K.H."/>
            <person name="Rosen M.G."/>
            <person name="Simpson L.M."/>
            <person name="Koustas K."/>
            <person name="Fogarty M.P."/>
            <person name="Molloy S.D."/>
            <person name="Garlena R.A."/>
            <person name="Russell D.A."/>
            <person name="Pope W.H."/>
            <person name="Jacobs-Sera D."/>
            <person name="Hatfull G.F."/>
        </authorList>
    </citation>
    <scope>NUCLEOTIDE SEQUENCE [LARGE SCALE GENOMIC DNA]</scope>
</reference>
<keyword evidence="1" id="KW-1188">Viral release from host cell</keyword>
<dbReference type="Pfam" id="PF03237">
    <property type="entry name" value="Terminase_6N"/>
    <property type="match status" value="1"/>
</dbReference>
<evidence type="ECO:0000256" key="5">
    <source>
        <dbReference type="SAM" id="MobiDB-lite"/>
    </source>
</evidence>
<keyword evidence="4" id="KW-0231">Viral genome packaging</keyword>
<keyword evidence="3" id="KW-0067">ATP-binding</keyword>
<evidence type="ECO:0000259" key="6">
    <source>
        <dbReference type="Pfam" id="PF17289"/>
    </source>
</evidence>
<organism evidence="7 8">
    <name type="scientific">Gordonia phage Sixama</name>
    <dbReference type="NCBI Taxonomy" id="2653271"/>
    <lineage>
        <taxon>Viruses</taxon>
        <taxon>Duplodnaviria</taxon>
        <taxon>Heunggongvirae</taxon>
        <taxon>Uroviricota</taxon>
        <taxon>Caudoviricetes</taxon>
        <taxon>Sixamavirus</taxon>
        <taxon>Sixamavirus sixama</taxon>
    </lineage>
</organism>
<evidence type="ECO:0000256" key="3">
    <source>
        <dbReference type="ARBA" id="ARBA00022840"/>
    </source>
</evidence>
<evidence type="ECO:0000313" key="8">
    <source>
        <dbReference type="Proteomes" id="UP000400849"/>
    </source>
</evidence>